<dbReference type="Pfam" id="PF05036">
    <property type="entry name" value="SPOR"/>
    <property type="match status" value="1"/>
</dbReference>
<protein>
    <submittedName>
        <fullName evidence="4">SPOR domain-containing protein</fullName>
    </submittedName>
</protein>
<reference evidence="4" key="2">
    <citation type="submission" date="2021-04" db="EMBL/GenBank/DDBJ databases">
        <authorList>
            <person name="Gilroy R."/>
        </authorList>
    </citation>
    <scope>NUCLEOTIDE SEQUENCE</scope>
    <source>
        <strain evidence="4">USASDec5-558</strain>
    </source>
</reference>
<dbReference type="PANTHER" id="PTHR38687">
    <property type="entry name" value="CELL DIVISION PROTEIN DEDD-RELATED"/>
    <property type="match status" value="1"/>
</dbReference>
<evidence type="ECO:0000256" key="2">
    <source>
        <dbReference type="SAM" id="Phobius"/>
    </source>
</evidence>
<feature type="region of interest" description="Disordered" evidence="1">
    <location>
        <begin position="117"/>
        <end position="142"/>
    </location>
</feature>
<dbReference type="Gene3D" id="3.30.70.1070">
    <property type="entry name" value="Sporulation related repeat"/>
    <property type="match status" value="1"/>
</dbReference>
<dbReference type="EMBL" id="DXEV01000033">
    <property type="protein sequence ID" value="HIX56192.1"/>
    <property type="molecule type" value="Genomic_DNA"/>
</dbReference>
<dbReference type="InterPro" id="IPR036680">
    <property type="entry name" value="SPOR-like_sf"/>
</dbReference>
<dbReference type="PROSITE" id="PS51724">
    <property type="entry name" value="SPOR"/>
    <property type="match status" value="1"/>
</dbReference>
<keyword evidence="2" id="KW-0812">Transmembrane</keyword>
<dbReference type="SUPFAM" id="SSF110997">
    <property type="entry name" value="Sporulation related repeat"/>
    <property type="match status" value="1"/>
</dbReference>
<dbReference type="GO" id="GO:0032506">
    <property type="term" value="P:cytokinetic process"/>
    <property type="evidence" value="ECO:0007669"/>
    <property type="project" value="TreeGrafter"/>
</dbReference>
<evidence type="ECO:0000313" key="4">
    <source>
        <dbReference type="EMBL" id="HIX56192.1"/>
    </source>
</evidence>
<dbReference type="GO" id="GO:0032153">
    <property type="term" value="C:cell division site"/>
    <property type="evidence" value="ECO:0007669"/>
    <property type="project" value="TreeGrafter"/>
</dbReference>
<name>A0A9D1WDA0_9GAMM</name>
<feature type="transmembrane region" description="Helical" evidence="2">
    <location>
        <begin position="12"/>
        <end position="29"/>
    </location>
</feature>
<evidence type="ECO:0000259" key="3">
    <source>
        <dbReference type="PROSITE" id="PS51724"/>
    </source>
</evidence>
<accession>A0A9D1WDA0</accession>
<organism evidence="4 5">
    <name type="scientific">Candidatus Anaerobiospirillum pullistercoris</name>
    <dbReference type="NCBI Taxonomy" id="2838452"/>
    <lineage>
        <taxon>Bacteria</taxon>
        <taxon>Pseudomonadati</taxon>
        <taxon>Pseudomonadota</taxon>
        <taxon>Gammaproteobacteria</taxon>
        <taxon>Aeromonadales</taxon>
        <taxon>Succinivibrionaceae</taxon>
        <taxon>Anaerobiospirillum</taxon>
    </lineage>
</organism>
<gene>
    <name evidence="4" type="ORF">H9850_01815</name>
</gene>
<feature type="domain" description="SPOR" evidence="3">
    <location>
        <begin position="196"/>
        <end position="275"/>
    </location>
</feature>
<evidence type="ECO:0000256" key="1">
    <source>
        <dbReference type="SAM" id="MobiDB-lite"/>
    </source>
</evidence>
<proteinExistence type="predicted"/>
<dbReference type="GO" id="GO:0030428">
    <property type="term" value="C:cell septum"/>
    <property type="evidence" value="ECO:0007669"/>
    <property type="project" value="TreeGrafter"/>
</dbReference>
<reference evidence="4" key="1">
    <citation type="journal article" date="2021" name="PeerJ">
        <title>Extensive microbial diversity within the chicken gut microbiome revealed by metagenomics and culture.</title>
        <authorList>
            <person name="Gilroy R."/>
            <person name="Ravi A."/>
            <person name="Getino M."/>
            <person name="Pursley I."/>
            <person name="Horton D.L."/>
            <person name="Alikhan N.F."/>
            <person name="Baker D."/>
            <person name="Gharbi K."/>
            <person name="Hall N."/>
            <person name="Watson M."/>
            <person name="Adriaenssens E.M."/>
            <person name="Foster-Nyarko E."/>
            <person name="Jarju S."/>
            <person name="Secka A."/>
            <person name="Antonio M."/>
            <person name="Oren A."/>
            <person name="Chaudhuri R.R."/>
            <person name="La Ragione R."/>
            <person name="Hildebrand F."/>
            <person name="Pallen M.J."/>
        </authorList>
    </citation>
    <scope>NUCLEOTIDE SEQUENCE</scope>
    <source>
        <strain evidence="4">USASDec5-558</strain>
    </source>
</reference>
<dbReference type="PANTHER" id="PTHR38687:SF1">
    <property type="entry name" value="CELL DIVISION PROTEIN DEDD"/>
    <property type="match status" value="1"/>
</dbReference>
<dbReference type="Proteomes" id="UP000886829">
    <property type="component" value="Unassembled WGS sequence"/>
</dbReference>
<feature type="region of interest" description="Disordered" evidence="1">
    <location>
        <begin position="162"/>
        <end position="192"/>
    </location>
</feature>
<dbReference type="GO" id="GO:0042834">
    <property type="term" value="F:peptidoglycan binding"/>
    <property type="evidence" value="ECO:0007669"/>
    <property type="project" value="InterPro"/>
</dbReference>
<feature type="compositionally biased region" description="Low complexity" evidence="1">
    <location>
        <begin position="174"/>
        <end position="188"/>
    </location>
</feature>
<feature type="region of interest" description="Disordered" evidence="1">
    <location>
        <begin position="84"/>
        <end position="103"/>
    </location>
</feature>
<dbReference type="InterPro" id="IPR007730">
    <property type="entry name" value="SPOR-like_dom"/>
</dbReference>
<keyword evidence="2" id="KW-0472">Membrane</keyword>
<comment type="caution">
    <text evidence="4">The sequence shown here is derived from an EMBL/GenBank/DDBJ whole genome shotgun (WGS) entry which is preliminary data.</text>
</comment>
<dbReference type="InterPro" id="IPR052521">
    <property type="entry name" value="Cell_div_SPOR-domain"/>
</dbReference>
<sequence length="275" mass="28906">MAISTSLRNKLVGFIIVASTILIFLPVLLSKDMIKKDAPDNNAVAITQNGALRDANGNLVPQGQPNVDQALNISGQNNALVLTGQAPQRGPQPELNPNLAANSNVANDNSVEMLEFSRPQAQNSRPPQALGPAPLPSNKQPEILEAKPKPQNQAKQPEILTAKNKPAATNNKPASKPAATSNSSSSASGTKVIAGSKPSERFVIQVGVFAKRSNADNVVAKIKKAGISVYAIEVASNNKVLYRVYAGHANSRSALNAQVAQIDKLCGTKSKIVSI</sequence>
<evidence type="ECO:0000313" key="5">
    <source>
        <dbReference type="Proteomes" id="UP000886829"/>
    </source>
</evidence>
<dbReference type="AlphaFoldDB" id="A0A9D1WDA0"/>
<keyword evidence="2" id="KW-1133">Transmembrane helix</keyword>